<proteinExistence type="inferred from homology"/>
<reference evidence="5" key="1">
    <citation type="journal article" date="2023" name="Mol. Phylogenet. Evol.">
        <title>Genome-scale phylogeny and comparative genomics of the fungal order Sordariales.</title>
        <authorList>
            <person name="Hensen N."/>
            <person name="Bonometti L."/>
            <person name="Westerberg I."/>
            <person name="Brannstrom I.O."/>
            <person name="Guillou S."/>
            <person name="Cros-Aarteil S."/>
            <person name="Calhoun S."/>
            <person name="Haridas S."/>
            <person name="Kuo A."/>
            <person name="Mondo S."/>
            <person name="Pangilinan J."/>
            <person name="Riley R."/>
            <person name="LaButti K."/>
            <person name="Andreopoulos B."/>
            <person name="Lipzen A."/>
            <person name="Chen C."/>
            <person name="Yan M."/>
            <person name="Daum C."/>
            <person name="Ng V."/>
            <person name="Clum A."/>
            <person name="Steindorff A."/>
            <person name="Ohm R.A."/>
            <person name="Martin F."/>
            <person name="Silar P."/>
            <person name="Natvig D.O."/>
            <person name="Lalanne C."/>
            <person name="Gautier V."/>
            <person name="Ament-Velasquez S.L."/>
            <person name="Kruys A."/>
            <person name="Hutchinson M.I."/>
            <person name="Powell A.J."/>
            <person name="Barry K."/>
            <person name="Miller A.N."/>
            <person name="Grigoriev I.V."/>
            <person name="Debuchy R."/>
            <person name="Gladieux P."/>
            <person name="Hiltunen Thoren M."/>
            <person name="Johannesson H."/>
        </authorList>
    </citation>
    <scope>NUCLEOTIDE SEQUENCE</scope>
    <source>
        <strain evidence="5">CBS 118394</strain>
    </source>
</reference>
<dbReference type="Proteomes" id="UP001283341">
    <property type="component" value="Unassembled WGS sequence"/>
</dbReference>
<dbReference type="InterPro" id="IPR051609">
    <property type="entry name" value="NmrA/Isoflavone_reductase-like"/>
</dbReference>
<evidence type="ECO:0000259" key="4">
    <source>
        <dbReference type="Pfam" id="PF05368"/>
    </source>
</evidence>
<sequence>MVKIAVAGGSSEVGREIIDALVATGKHDIITLVRKPNPEHAAPGLTQVVVDYDSRKQLSEILQGVHTVLSFMGGENMAEIQKNLIDASISAGVKRFAPSDWATSDVSHIPWYAGKAKTRAYLTEINTPHKVLEYCLFQPGWFVDYLAVPHRTSKHMTPIAVNFDFANFRALVVDGHLDDPLTMTLAKDLAAVVVRAVEFEGEWPIVGGISGNRVTARQIIELGEKIRGKPFTVEKLKIEDLERKEPNASWLPPLDHPSLKGVPADQMEEMKKGFWSAFLLSVAKGSWTVSNEWNQLLPDLEFTDVESFLREWWGPA</sequence>
<comment type="caution">
    <text evidence="5">The sequence shown here is derived from an EMBL/GenBank/DDBJ whole genome shotgun (WGS) entry which is preliminary data.</text>
</comment>
<evidence type="ECO:0000256" key="1">
    <source>
        <dbReference type="ARBA" id="ARBA00005725"/>
    </source>
</evidence>
<organism evidence="5 6">
    <name type="scientific">Apodospora peruviana</name>
    <dbReference type="NCBI Taxonomy" id="516989"/>
    <lineage>
        <taxon>Eukaryota</taxon>
        <taxon>Fungi</taxon>
        <taxon>Dikarya</taxon>
        <taxon>Ascomycota</taxon>
        <taxon>Pezizomycotina</taxon>
        <taxon>Sordariomycetes</taxon>
        <taxon>Sordariomycetidae</taxon>
        <taxon>Sordariales</taxon>
        <taxon>Lasiosphaeriaceae</taxon>
        <taxon>Apodospora</taxon>
    </lineage>
</organism>
<gene>
    <name evidence="5" type="ORF">B0H66DRAFT_596412</name>
</gene>
<dbReference type="InterPro" id="IPR008030">
    <property type="entry name" value="NmrA-like"/>
</dbReference>
<protein>
    <recommendedName>
        <fullName evidence="4">NmrA-like domain-containing protein</fullName>
    </recommendedName>
</protein>
<dbReference type="AlphaFoldDB" id="A0AAE0IPY7"/>
<evidence type="ECO:0000313" key="5">
    <source>
        <dbReference type="EMBL" id="KAK3328797.1"/>
    </source>
</evidence>
<reference evidence="5" key="2">
    <citation type="submission" date="2023-06" db="EMBL/GenBank/DDBJ databases">
        <authorList>
            <consortium name="Lawrence Berkeley National Laboratory"/>
            <person name="Haridas S."/>
            <person name="Hensen N."/>
            <person name="Bonometti L."/>
            <person name="Westerberg I."/>
            <person name="Brannstrom I.O."/>
            <person name="Guillou S."/>
            <person name="Cros-Aarteil S."/>
            <person name="Calhoun S."/>
            <person name="Kuo A."/>
            <person name="Mondo S."/>
            <person name="Pangilinan J."/>
            <person name="Riley R."/>
            <person name="Labutti K."/>
            <person name="Andreopoulos B."/>
            <person name="Lipzen A."/>
            <person name="Chen C."/>
            <person name="Yanf M."/>
            <person name="Daum C."/>
            <person name="Ng V."/>
            <person name="Clum A."/>
            <person name="Steindorff A."/>
            <person name="Ohm R."/>
            <person name="Martin F."/>
            <person name="Silar P."/>
            <person name="Natvig D."/>
            <person name="Lalanne C."/>
            <person name="Gautier V."/>
            <person name="Ament-Velasquez S.L."/>
            <person name="Kruys A."/>
            <person name="Hutchinson M.I."/>
            <person name="Powell A.J."/>
            <person name="Barry K."/>
            <person name="Miller A.N."/>
            <person name="Grigoriev I.V."/>
            <person name="Debuchy R."/>
            <person name="Gladieux P."/>
            <person name="Thoren M.H."/>
            <person name="Johannesson H."/>
        </authorList>
    </citation>
    <scope>NUCLEOTIDE SEQUENCE</scope>
    <source>
        <strain evidence="5">CBS 118394</strain>
    </source>
</reference>
<dbReference type="PANTHER" id="PTHR47706">
    <property type="entry name" value="NMRA-LIKE FAMILY PROTEIN"/>
    <property type="match status" value="1"/>
</dbReference>
<keyword evidence="3" id="KW-0560">Oxidoreductase</keyword>
<dbReference type="EMBL" id="JAUEDM010000001">
    <property type="protein sequence ID" value="KAK3328797.1"/>
    <property type="molecule type" value="Genomic_DNA"/>
</dbReference>
<dbReference type="Gene3D" id="3.40.50.720">
    <property type="entry name" value="NAD(P)-binding Rossmann-like Domain"/>
    <property type="match status" value="1"/>
</dbReference>
<dbReference type="GO" id="GO:0016491">
    <property type="term" value="F:oxidoreductase activity"/>
    <property type="evidence" value="ECO:0007669"/>
    <property type="project" value="UniProtKB-KW"/>
</dbReference>
<accession>A0AAE0IPY7</accession>
<dbReference type="PANTHER" id="PTHR47706:SF4">
    <property type="entry name" value="NMRA-LIKE DOMAIN-CONTAINING PROTEIN"/>
    <property type="match status" value="1"/>
</dbReference>
<comment type="similarity">
    <text evidence="1">Belongs to the NmrA-type oxidoreductase family. Isoflavone reductase subfamily.</text>
</comment>
<evidence type="ECO:0000256" key="2">
    <source>
        <dbReference type="ARBA" id="ARBA00022857"/>
    </source>
</evidence>
<dbReference type="InterPro" id="IPR036291">
    <property type="entry name" value="NAD(P)-bd_dom_sf"/>
</dbReference>
<evidence type="ECO:0000313" key="6">
    <source>
        <dbReference type="Proteomes" id="UP001283341"/>
    </source>
</evidence>
<name>A0AAE0IPY7_9PEZI</name>
<dbReference type="Pfam" id="PF05368">
    <property type="entry name" value="NmrA"/>
    <property type="match status" value="1"/>
</dbReference>
<keyword evidence="6" id="KW-1185">Reference proteome</keyword>
<dbReference type="SUPFAM" id="SSF51735">
    <property type="entry name" value="NAD(P)-binding Rossmann-fold domains"/>
    <property type="match status" value="1"/>
</dbReference>
<evidence type="ECO:0000256" key="3">
    <source>
        <dbReference type="ARBA" id="ARBA00023002"/>
    </source>
</evidence>
<feature type="domain" description="NmrA-like" evidence="4">
    <location>
        <begin position="3"/>
        <end position="243"/>
    </location>
</feature>
<keyword evidence="2" id="KW-0521">NADP</keyword>